<sequence length="109" mass="11765">MVFNFSSEGAKSSSELYRMLRSAAGDQCAPLSSLDCKTLMRAMDDVGTPAHHAAKHGDKAVLRYLAHSNHGRTLLTMRRTNDGATIAHEAAANGHTALLQWMLSRGGEL</sequence>
<dbReference type="PROSITE" id="PS50297">
    <property type="entry name" value="ANK_REP_REGION"/>
    <property type="match status" value="1"/>
</dbReference>
<gene>
    <name evidence="2" type="ORF">NDES1114_LOCUS189</name>
</gene>
<accession>A0A7S1KWB1</accession>
<feature type="repeat" description="ANK" evidence="1">
    <location>
        <begin position="82"/>
        <end position="109"/>
    </location>
</feature>
<organism evidence="2">
    <name type="scientific">Neobodo designis</name>
    <name type="common">Flagellated protozoan</name>
    <name type="synonym">Bodo designis</name>
    <dbReference type="NCBI Taxonomy" id="312471"/>
    <lineage>
        <taxon>Eukaryota</taxon>
        <taxon>Discoba</taxon>
        <taxon>Euglenozoa</taxon>
        <taxon>Kinetoplastea</taxon>
        <taxon>Metakinetoplastina</taxon>
        <taxon>Neobodonida</taxon>
        <taxon>Neobodo</taxon>
    </lineage>
</organism>
<proteinExistence type="predicted"/>
<evidence type="ECO:0000256" key="1">
    <source>
        <dbReference type="PROSITE-ProRule" id="PRU00023"/>
    </source>
</evidence>
<dbReference type="SUPFAM" id="SSF48403">
    <property type="entry name" value="Ankyrin repeat"/>
    <property type="match status" value="1"/>
</dbReference>
<evidence type="ECO:0008006" key="3">
    <source>
        <dbReference type="Google" id="ProtNLM"/>
    </source>
</evidence>
<name>A0A7S1KWB1_NEODS</name>
<dbReference type="InterPro" id="IPR002110">
    <property type="entry name" value="Ankyrin_rpt"/>
</dbReference>
<dbReference type="EMBL" id="HBGF01000269">
    <property type="protein sequence ID" value="CAD9087954.1"/>
    <property type="molecule type" value="Transcribed_RNA"/>
</dbReference>
<dbReference type="Pfam" id="PF12796">
    <property type="entry name" value="Ank_2"/>
    <property type="match status" value="1"/>
</dbReference>
<keyword evidence="1" id="KW-0040">ANK repeat</keyword>
<dbReference type="PROSITE" id="PS50088">
    <property type="entry name" value="ANK_REPEAT"/>
    <property type="match status" value="1"/>
</dbReference>
<dbReference type="InterPro" id="IPR036770">
    <property type="entry name" value="Ankyrin_rpt-contain_sf"/>
</dbReference>
<protein>
    <recommendedName>
        <fullName evidence="3">Ankyrin repeat protein</fullName>
    </recommendedName>
</protein>
<dbReference type="Gene3D" id="1.25.40.20">
    <property type="entry name" value="Ankyrin repeat-containing domain"/>
    <property type="match status" value="1"/>
</dbReference>
<reference evidence="2" key="1">
    <citation type="submission" date="2021-01" db="EMBL/GenBank/DDBJ databases">
        <authorList>
            <person name="Corre E."/>
            <person name="Pelletier E."/>
            <person name="Niang G."/>
            <person name="Scheremetjew M."/>
            <person name="Finn R."/>
            <person name="Kale V."/>
            <person name="Holt S."/>
            <person name="Cochrane G."/>
            <person name="Meng A."/>
            <person name="Brown T."/>
            <person name="Cohen L."/>
        </authorList>
    </citation>
    <scope>NUCLEOTIDE SEQUENCE</scope>
    <source>
        <strain evidence="2">CCAP 1951/1</strain>
    </source>
</reference>
<evidence type="ECO:0000313" key="2">
    <source>
        <dbReference type="EMBL" id="CAD9087954.1"/>
    </source>
</evidence>
<dbReference type="AlphaFoldDB" id="A0A7S1KWB1"/>